<sequence>MNIKKRISGVLFVVATLLLSSVSTSALAKKIRIGLAVDQLFESRVAENNAIKVAAEKLGFEVIEVVADGDAQTQNAQIQSLVVQRVDAILVCAVDQNTIERALMRAKRARIPVIAYDRALPDSRTVAAFVGPDSISDGFEAGKYMAEQLKGIEGKVQVLELLGALNDQNGIDRSKGFNKALNALPNVEIISVPTDWDSAKALAATENAFQANPNIKAIFAATDTQIPAIETVLSNLNKAHKVGQDGHIVVTGVNGSNDGYAATVSGFADGIVVMDLTNIGEKSVQLAAALIRGESVGKHNVVPGQFYSHDNIVENKADIWGAN</sequence>
<dbReference type="InterPro" id="IPR028082">
    <property type="entry name" value="Peripla_BP_I"/>
</dbReference>
<organism evidence="6 7">
    <name type="scientific">Paraglaciecola algarum</name>
    <dbReference type="NCBI Taxonomy" id="3050085"/>
    <lineage>
        <taxon>Bacteria</taxon>
        <taxon>Pseudomonadati</taxon>
        <taxon>Pseudomonadota</taxon>
        <taxon>Gammaproteobacteria</taxon>
        <taxon>Alteromonadales</taxon>
        <taxon>Alteromonadaceae</taxon>
        <taxon>Paraglaciecola</taxon>
    </lineage>
</organism>
<dbReference type="EMBL" id="JAKGAS010000001">
    <property type="protein sequence ID" value="MCF2946645.1"/>
    <property type="molecule type" value="Genomic_DNA"/>
</dbReference>
<keyword evidence="3 4" id="KW-0732">Signal</keyword>
<gene>
    <name evidence="6" type="ORF">L0668_00870</name>
</gene>
<name>A0ABS9D1M8_9ALTE</name>
<evidence type="ECO:0000313" key="6">
    <source>
        <dbReference type="EMBL" id="MCF2946645.1"/>
    </source>
</evidence>
<dbReference type="PANTHER" id="PTHR46847">
    <property type="entry name" value="D-ALLOSE-BINDING PERIPLASMIC PROTEIN-RELATED"/>
    <property type="match status" value="1"/>
</dbReference>
<evidence type="ECO:0000256" key="4">
    <source>
        <dbReference type="SAM" id="SignalP"/>
    </source>
</evidence>
<keyword evidence="7" id="KW-1185">Reference proteome</keyword>
<evidence type="ECO:0000256" key="3">
    <source>
        <dbReference type="ARBA" id="ARBA00022729"/>
    </source>
</evidence>
<evidence type="ECO:0000313" key="7">
    <source>
        <dbReference type="Proteomes" id="UP001521137"/>
    </source>
</evidence>
<evidence type="ECO:0000256" key="2">
    <source>
        <dbReference type="ARBA" id="ARBA00007639"/>
    </source>
</evidence>
<comment type="caution">
    <text evidence="6">The sequence shown here is derived from an EMBL/GenBank/DDBJ whole genome shotgun (WGS) entry which is preliminary data.</text>
</comment>
<evidence type="ECO:0000259" key="5">
    <source>
        <dbReference type="Pfam" id="PF13407"/>
    </source>
</evidence>
<comment type="similarity">
    <text evidence="2">Belongs to the bacterial solute-binding protein 2 family.</text>
</comment>
<dbReference type="Gene3D" id="3.40.50.2300">
    <property type="match status" value="2"/>
</dbReference>
<dbReference type="SUPFAM" id="SSF53822">
    <property type="entry name" value="Periplasmic binding protein-like I"/>
    <property type="match status" value="1"/>
</dbReference>
<accession>A0ABS9D1M8</accession>
<comment type="subcellular location">
    <subcellularLocation>
        <location evidence="1">Cell envelope</location>
    </subcellularLocation>
</comment>
<dbReference type="InterPro" id="IPR025997">
    <property type="entry name" value="SBP_2_dom"/>
</dbReference>
<evidence type="ECO:0000256" key="1">
    <source>
        <dbReference type="ARBA" id="ARBA00004196"/>
    </source>
</evidence>
<reference evidence="6 7" key="1">
    <citation type="submission" date="2022-01" db="EMBL/GenBank/DDBJ databases">
        <title>Paraglaciecola sp. G1-23.</title>
        <authorList>
            <person name="Jin M.S."/>
            <person name="Han D.M."/>
            <person name="Kim H.M."/>
            <person name="Jeon C.O."/>
        </authorList>
    </citation>
    <scope>NUCLEOTIDE SEQUENCE [LARGE SCALE GENOMIC DNA]</scope>
    <source>
        <strain evidence="6 7">G1-23</strain>
    </source>
</reference>
<dbReference type="Pfam" id="PF13407">
    <property type="entry name" value="Peripla_BP_4"/>
    <property type="match status" value="1"/>
</dbReference>
<dbReference type="CDD" id="cd01536">
    <property type="entry name" value="PBP1_ABC_sugar_binding-like"/>
    <property type="match status" value="1"/>
</dbReference>
<dbReference type="PANTHER" id="PTHR46847:SF1">
    <property type="entry name" value="D-ALLOSE-BINDING PERIPLASMIC PROTEIN-RELATED"/>
    <property type="match status" value="1"/>
</dbReference>
<feature type="chain" id="PRO_5046938792" evidence="4">
    <location>
        <begin position="29"/>
        <end position="323"/>
    </location>
</feature>
<dbReference type="RefSeq" id="WP_235310171.1">
    <property type="nucleotide sequence ID" value="NZ_JAKGAS010000001.1"/>
</dbReference>
<feature type="signal peptide" evidence="4">
    <location>
        <begin position="1"/>
        <end position="28"/>
    </location>
</feature>
<dbReference type="Proteomes" id="UP001521137">
    <property type="component" value="Unassembled WGS sequence"/>
</dbReference>
<protein>
    <submittedName>
        <fullName evidence="6">Sugar ABC transporter substrate-binding protein</fullName>
    </submittedName>
</protein>
<feature type="domain" description="Periplasmic binding protein" evidence="5">
    <location>
        <begin position="48"/>
        <end position="294"/>
    </location>
</feature>
<proteinExistence type="inferred from homology"/>